<dbReference type="AlphaFoldDB" id="A0AB38TK74"/>
<geneLocation type="plasmid" evidence="3 4">
    <name>unnamed</name>
</geneLocation>
<keyword evidence="4" id="KW-1185">Reference proteome</keyword>
<keyword evidence="1" id="KW-1133">Transmembrane helix</keyword>
<keyword evidence="1" id="KW-0472">Membrane</keyword>
<evidence type="ECO:0000259" key="2">
    <source>
        <dbReference type="Pfam" id="PF13400"/>
    </source>
</evidence>
<keyword evidence="1" id="KW-0812">Transmembrane</keyword>
<name>A0AB38TK74_9HYPH</name>
<feature type="transmembrane region" description="Helical" evidence="1">
    <location>
        <begin position="16"/>
        <end position="35"/>
    </location>
</feature>
<sequence length="358" mass="38024">MLRIVGRFARSHDGSMAPLFVFMLAPIITAIGFSVDYTRAVQTRSNEQQALDAAVLSITGMDTTSTLAQRQTMLQDTFIANHGLGTPTLNSFVVSANGTATAQAMASYSMPTVFMQIARINTVPVAVGSAASKTPALVQTTFKVSKVSGWWNKTMTLYGTTFGATVAKPLMSIEYTYNGFGDPKGYGTTNVYTITNNGGADIKTLVQSQVCTTASVSTFTGLTADAILQTSGTKKYSTTCLNTMYPANSAGASIDVSQMAGLSLQMYVPSGNPKYLKSDDPTTSNRLYSGVDANNLTETPTGQKVDIFTIVPCGVTSYQAWEDGGTTVPTPSSNADFFYSVTGKCDFNKRPSITALTQ</sequence>
<organism evidence="3 4">
    <name type="scientific">Mesorhizobium ciceri</name>
    <dbReference type="NCBI Taxonomy" id="39645"/>
    <lineage>
        <taxon>Bacteria</taxon>
        <taxon>Pseudomonadati</taxon>
        <taxon>Pseudomonadota</taxon>
        <taxon>Alphaproteobacteria</taxon>
        <taxon>Hyphomicrobiales</taxon>
        <taxon>Phyllobacteriaceae</taxon>
        <taxon>Mesorhizobium</taxon>
    </lineage>
</organism>
<accession>A0AB38TK74</accession>
<evidence type="ECO:0000313" key="4">
    <source>
        <dbReference type="Proteomes" id="UP001060070"/>
    </source>
</evidence>
<proteinExistence type="predicted"/>
<dbReference type="EMBL" id="CP088148">
    <property type="protein sequence ID" value="UTU55344.1"/>
    <property type="molecule type" value="Genomic_DNA"/>
</dbReference>
<evidence type="ECO:0000313" key="3">
    <source>
        <dbReference type="EMBL" id="UTU55344.1"/>
    </source>
</evidence>
<dbReference type="RefSeq" id="WP_027163552.1">
    <property type="nucleotide sequence ID" value="NZ_CP015063.1"/>
</dbReference>
<keyword evidence="3" id="KW-0614">Plasmid</keyword>
<evidence type="ECO:0000256" key="1">
    <source>
        <dbReference type="SAM" id="Phobius"/>
    </source>
</evidence>
<gene>
    <name evidence="3" type="ORF">LRP29_32055</name>
</gene>
<dbReference type="Pfam" id="PF13400">
    <property type="entry name" value="Tad"/>
    <property type="match status" value="1"/>
</dbReference>
<feature type="domain" description="Putative Flp pilus-assembly TadG-like N-terminal" evidence="2">
    <location>
        <begin position="14"/>
        <end position="57"/>
    </location>
</feature>
<dbReference type="KEGG" id="mcic:A4R28_32990"/>
<reference evidence="3 4" key="1">
    <citation type="journal article" date="2022" name="Microbiol. Resour. Announc.">
        <title>Complete Genome Sequence of Mesorhizobium ciceri Strain R30, a Rhizobium Used as a Commercial Inoculant for Chickpea in Argentina.</title>
        <authorList>
            <person name="Foresto E."/>
            <person name="Revale S."/>
            <person name="Primo E."/>
            <person name="Nievas F."/>
            <person name="Carezzano E."/>
            <person name="Puente M."/>
            <person name="Alzari P."/>
            <person name="Mart M."/>
            <person name="Ben-Assaya M."/>
            <person name="Mornico D."/>
            <person name="Santoro M."/>
            <person name="Mart F."/>
            <person name="Giordano W."/>
            <person name="Bogino P."/>
        </authorList>
    </citation>
    <scope>NUCLEOTIDE SEQUENCE [LARGE SCALE GENOMIC DNA]</scope>
    <source>
        <strain evidence="3 4">R30</strain>
    </source>
</reference>
<protein>
    <submittedName>
        <fullName evidence="3">Pilus assembly protein TadG-related protein</fullName>
    </submittedName>
</protein>
<dbReference type="InterPro" id="IPR028087">
    <property type="entry name" value="Tad_N"/>
</dbReference>
<dbReference type="Proteomes" id="UP001060070">
    <property type="component" value="Plasmid unnamed"/>
</dbReference>